<feature type="compositionally biased region" description="Basic and acidic residues" evidence="1">
    <location>
        <begin position="11"/>
        <end position="27"/>
    </location>
</feature>
<feature type="compositionally biased region" description="Polar residues" evidence="1">
    <location>
        <begin position="1"/>
        <end position="10"/>
    </location>
</feature>
<proteinExistence type="predicted"/>
<dbReference type="AlphaFoldDB" id="A0A7W7G734"/>
<dbReference type="RefSeq" id="WP_184956102.1">
    <property type="nucleotide sequence ID" value="NZ_BOMC01000025.1"/>
</dbReference>
<keyword evidence="3" id="KW-1185">Reference proteome</keyword>
<name>A0A7W7G734_9ACTN</name>
<comment type="caution">
    <text evidence="2">The sequence shown here is derived from an EMBL/GenBank/DDBJ whole genome shotgun (WGS) entry which is preliminary data.</text>
</comment>
<evidence type="ECO:0000313" key="3">
    <source>
        <dbReference type="Proteomes" id="UP000542742"/>
    </source>
</evidence>
<feature type="region of interest" description="Disordered" evidence="1">
    <location>
        <begin position="1"/>
        <end position="31"/>
    </location>
</feature>
<reference evidence="2 3" key="1">
    <citation type="submission" date="2020-08" db="EMBL/GenBank/DDBJ databases">
        <title>Sequencing the genomes of 1000 actinobacteria strains.</title>
        <authorList>
            <person name="Klenk H.-P."/>
        </authorList>
    </citation>
    <scope>NUCLEOTIDE SEQUENCE [LARGE SCALE GENOMIC DNA]</scope>
    <source>
        <strain evidence="2 3">DSM 45518</strain>
    </source>
</reference>
<protein>
    <submittedName>
        <fullName evidence="2">Uncharacterized protein</fullName>
    </submittedName>
</protein>
<dbReference type="EMBL" id="JACHMF010000001">
    <property type="protein sequence ID" value="MBB4698050.1"/>
    <property type="molecule type" value="Genomic_DNA"/>
</dbReference>
<accession>A0A7W7G734</accession>
<evidence type="ECO:0000313" key="2">
    <source>
        <dbReference type="EMBL" id="MBB4698050.1"/>
    </source>
</evidence>
<evidence type="ECO:0000256" key="1">
    <source>
        <dbReference type="SAM" id="MobiDB-lite"/>
    </source>
</evidence>
<organism evidence="2 3">
    <name type="scientific">Paractinoplanes abujensis</name>
    <dbReference type="NCBI Taxonomy" id="882441"/>
    <lineage>
        <taxon>Bacteria</taxon>
        <taxon>Bacillati</taxon>
        <taxon>Actinomycetota</taxon>
        <taxon>Actinomycetes</taxon>
        <taxon>Micromonosporales</taxon>
        <taxon>Micromonosporaceae</taxon>
        <taxon>Paractinoplanes</taxon>
    </lineage>
</organism>
<sequence>MSTPSPSTAEQKQKAVEGKAKKDEKVNVKRPLPQTKVWAAASELKRSETKVGADHIRITSAAQDLTGQHELSWVAGEADKHGDVECTNRIRLSQGAPVVVRPTLLVCWRTSARQSVFTISTNTAGRPSWKLAADRIDKEWKRLTVGG</sequence>
<dbReference type="Proteomes" id="UP000542742">
    <property type="component" value="Unassembled WGS sequence"/>
</dbReference>
<gene>
    <name evidence="2" type="ORF">BKA14_008198</name>
</gene>